<dbReference type="PROSITE" id="PS00383">
    <property type="entry name" value="TYR_PHOSPHATASE_1"/>
    <property type="match status" value="1"/>
</dbReference>
<evidence type="ECO:0000313" key="3">
    <source>
        <dbReference type="Proteomes" id="UP000318815"/>
    </source>
</evidence>
<dbReference type="Proteomes" id="UP000318815">
    <property type="component" value="Unassembled WGS sequence"/>
</dbReference>
<dbReference type="Gene3D" id="3.90.190.10">
    <property type="entry name" value="Protein tyrosine phosphatase superfamily"/>
    <property type="match status" value="1"/>
</dbReference>
<dbReference type="EMBL" id="VOHS01000058">
    <property type="protein sequence ID" value="TWV93296.1"/>
    <property type="molecule type" value="Genomic_DNA"/>
</dbReference>
<dbReference type="AlphaFoldDB" id="A0A5C6LJK0"/>
<gene>
    <name evidence="2" type="ORF">FEF09_27465</name>
</gene>
<proteinExistence type="predicted"/>
<accession>A0A5C6LJK0</accession>
<comment type="caution">
    <text evidence="2">The sequence shown here is derived from an EMBL/GenBank/DDBJ whole genome shotgun (WGS) entry which is preliminary data.</text>
</comment>
<feature type="domain" description="Dual specificity phosphatase catalytic" evidence="1">
    <location>
        <begin position="41"/>
        <end position="122"/>
    </location>
</feature>
<organism evidence="2 3">
    <name type="scientific">Chitinophaga pinensis</name>
    <dbReference type="NCBI Taxonomy" id="79329"/>
    <lineage>
        <taxon>Bacteria</taxon>
        <taxon>Pseudomonadati</taxon>
        <taxon>Bacteroidota</taxon>
        <taxon>Chitinophagia</taxon>
        <taxon>Chitinophagales</taxon>
        <taxon>Chitinophagaceae</taxon>
        <taxon>Chitinophaga</taxon>
    </lineage>
</organism>
<dbReference type="InterPro" id="IPR016130">
    <property type="entry name" value="Tyr_Pase_AS"/>
</dbReference>
<keyword evidence="3" id="KW-1185">Reference proteome</keyword>
<protein>
    <submittedName>
        <fullName evidence="2">Dual specificity protein phosphatase family protein</fullName>
    </submittedName>
</protein>
<dbReference type="CDD" id="cd14498">
    <property type="entry name" value="DSP"/>
    <property type="match status" value="1"/>
</dbReference>
<dbReference type="InterPro" id="IPR000340">
    <property type="entry name" value="Dual-sp_phosphatase_cat-dom"/>
</dbReference>
<dbReference type="RefSeq" id="WP_146308064.1">
    <property type="nucleotide sequence ID" value="NZ_VOHS01000058.1"/>
</dbReference>
<evidence type="ECO:0000259" key="1">
    <source>
        <dbReference type="Pfam" id="PF00782"/>
    </source>
</evidence>
<name>A0A5C6LJK0_9BACT</name>
<dbReference type="Pfam" id="PF00782">
    <property type="entry name" value="DSPc"/>
    <property type="match status" value="1"/>
</dbReference>
<dbReference type="SUPFAM" id="SSF52799">
    <property type="entry name" value="(Phosphotyrosine protein) phosphatases II"/>
    <property type="match status" value="1"/>
</dbReference>
<dbReference type="OrthoDB" id="9814896at2"/>
<evidence type="ECO:0000313" key="2">
    <source>
        <dbReference type="EMBL" id="TWV93296.1"/>
    </source>
</evidence>
<reference evidence="2 3" key="1">
    <citation type="submission" date="2019-08" db="EMBL/GenBank/DDBJ databases">
        <title>Whole genome sequencing of chitin degrading bacteria Chitinophaga pinensis YS16.</title>
        <authorList>
            <person name="Singh R.P."/>
            <person name="Manchanda G."/>
            <person name="Maurya I.K."/>
            <person name="Joshi N.K."/>
            <person name="Srivastava A.K."/>
        </authorList>
    </citation>
    <scope>NUCLEOTIDE SEQUENCE [LARGE SCALE GENOMIC DNA]</scope>
    <source>
        <strain evidence="2 3">YS-16</strain>
    </source>
</reference>
<dbReference type="InterPro" id="IPR029021">
    <property type="entry name" value="Prot-tyrosine_phosphatase-like"/>
</dbReference>
<sequence>MIQVFENLYVGTNTDCQQVTAGFAVIHACKEPCHRQAVGYRGNLKASHPSYLMHLHGDRHLYLNMVDMDQELSPQYTHPIMERAMLFIERHIHDKKVLVHCNWGISRSPSIALLYMARKQAIGNATYDMAKSDFNAIYTAYTPGRGISGYLEKYWANLLSI</sequence>